<keyword evidence="4" id="KW-1133">Transmembrane helix</keyword>
<dbReference type="InterPro" id="IPR003591">
    <property type="entry name" value="Leu-rich_rpt_typical-subtyp"/>
</dbReference>
<comment type="caution">
    <text evidence="5">The sequence shown here is derived from an EMBL/GenBank/DDBJ whole genome shotgun (WGS) entry which is preliminary data.</text>
</comment>
<evidence type="ECO:0000256" key="3">
    <source>
        <dbReference type="ARBA" id="ARBA00022737"/>
    </source>
</evidence>
<accession>A0AAV8XQV4</accession>
<feature type="transmembrane region" description="Helical" evidence="4">
    <location>
        <begin position="416"/>
        <end position="442"/>
    </location>
</feature>
<dbReference type="InterPro" id="IPR001611">
    <property type="entry name" value="Leu-rich_rpt"/>
</dbReference>
<keyword evidence="1" id="KW-0433">Leucine-rich repeat</keyword>
<dbReference type="EMBL" id="JANEYF010002946">
    <property type="protein sequence ID" value="KAJ8940810.1"/>
    <property type="molecule type" value="Genomic_DNA"/>
</dbReference>
<reference evidence="5" key="1">
    <citation type="journal article" date="2023" name="Insect Mol. Biol.">
        <title>Genome sequencing provides insights into the evolution of gene families encoding plant cell wall-degrading enzymes in longhorned beetles.</title>
        <authorList>
            <person name="Shin N.R."/>
            <person name="Okamura Y."/>
            <person name="Kirsch R."/>
            <person name="Pauchet Y."/>
        </authorList>
    </citation>
    <scope>NUCLEOTIDE SEQUENCE</scope>
    <source>
        <strain evidence="5">RBIC_L_NR</strain>
    </source>
</reference>
<keyword evidence="2" id="KW-0732">Signal</keyword>
<organism evidence="5 6">
    <name type="scientific">Rhamnusium bicolor</name>
    <dbReference type="NCBI Taxonomy" id="1586634"/>
    <lineage>
        <taxon>Eukaryota</taxon>
        <taxon>Metazoa</taxon>
        <taxon>Ecdysozoa</taxon>
        <taxon>Arthropoda</taxon>
        <taxon>Hexapoda</taxon>
        <taxon>Insecta</taxon>
        <taxon>Pterygota</taxon>
        <taxon>Neoptera</taxon>
        <taxon>Endopterygota</taxon>
        <taxon>Coleoptera</taxon>
        <taxon>Polyphaga</taxon>
        <taxon>Cucujiformia</taxon>
        <taxon>Chrysomeloidea</taxon>
        <taxon>Cerambycidae</taxon>
        <taxon>Lepturinae</taxon>
        <taxon>Rhagiini</taxon>
        <taxon>Rhamnusium</taxon>
    </lineage>
</organism>
<dbReference type="SMART" id="SM00369">
    <property type="entry name" value="LRR_TYP"/>
    <property type="match status" value="9"/>
</dbReference>
<keyword evidence="3" id="KW-0677">Repeat</keyword>
<protein>
    <submittedName>
        <fullName evidence="5">Uncharacterized protein</fullName>
    </submittedName>
</protein>
<keyword evidence="6" id="KW-1185">Reference proteome</keyword>
<dbReference type="SMART" id="SM00365">
    <property type="entry name" value="LRR_SD22"/>
    <property type="match status" value="4"/>
</dbReference>
<dbReference type="Gene3D" id="3.80.10.10">
    <property type="entry name" value="Ribonuclease Inhibitor"/>
    <property type="match status" value="2"/>
</dbReference>
<evidence type="ECO:0000256" key="2">
    <source>
        <dbReference type="ARBA" id="ARBA00022729"/>
    </source>
</evidence>
<sequence>MACSYGDRGSLTVYCVNATTQFFKLAPYRFDHLDETLKCVNCSLASLDSGTFDISGNQIKALDIRNSSINKIWPKAFIGLIFMEKLLLSDNSIIAIYPGAFIGVRKVKYLELENSGLANLESYVFQELYLLEVLILRKNKFSLIRDKTFDGLNNLKILDLSFNQLVTLNNSFDPLVSLRVLKLHDNQITRIYGNEFSNLKSLLSLNLENNILTNFTINIEPDNHLRILNLAKNKLTTDGIKMGSFQNLNNLEELDLSQNYIKNIPPKFFQGLFLLRVLNLHHNKIRELSTGTFTGLPHLMTLNVSSNYLETAKVSGQLLLHSLHTLDLADNNLKKFDYIEFIAQLPRIASINLLGNDLPCETFLEIETLFIDDNIRFLMSSNKPFEKCDNVLKTRKEILKKLVEDKFGQPNNETSAVIWIVLMCIIILAIAILFYVQFFILYRMRTT</sequence>
<evidence type="ECO:0000313" key="5">
    <source>
        <dbReference type="EMBL" id="KAJ8940810.1"/>
    </source>
</evidence>
<dbReference type="GO" id="GO:0031012">
    <property type="term" value="C:extracellular matrix"/>
    <property type="evidence" value="ECO:0007669"/>
    <property type="project" value="TreeGrafter"/>
</dbReference>
<dbReference type="Proteomes" id="UP001162156">
    <property type="component" value="Unassembled WGS sequence"/>
</dbReference>
<evidence type="ECO:0000256" key="4">
    <source>
        <dbReference type="SAM" id="Phobius"/>
    </source>
</evidence>
<dbReference type="Pfam" id="PF13855">
    <property type="entry name" value="LRR_8"/>
    <property type="match status" value="3"/>
</dbReference>
<dbReference type="GO" id="GO:0005615">
    <property type="term" value="C:extracellular space"/>
    <property type="evidence" value="ECO:0007669"/>
    <property type="project" value="TreeGrafter"/>
</dbReference>
<dbReference type="PRINTS" id="PR00019">
    <property type="entry name" value="LEURICHRPT"/>
</dbReference>
<dbReference type="PANTHER" id="PTHR24373:SF398">
    <property type="entry name" value="LEUCINE-RICH REPEAT-CONTAINING G-PROTEIN COUPLED RECEPTOR 6"/>
    <property type="match status" value="1"/>
</dbReference>
<keyword evidence="4" id="KW-0472">Membrane</keyword>
<dbReference type="SUPFAM" id="SSF52058">
    <property type="entry name" value="L domain-like"/>
    <property type="match status" value="1"/>
</dbReference>
<dbReference type="FunFam" id="3.80.10.10:FF:000732">
    <property type="entry name" value="GD11101"/>
    <property type="match status" value="1"/>
</dbReference>
<dbReference type="PROSITE" id="PS51450">
    <property type="entry name" value="LRR"/>
    <property type="match status" value="5"/>
</dbReference>
<dbReference type="InterPro" id="IPR050328">
    <property type="entry name" value="Dev_Immune_Receptor"/>
</dbReference>
<dbReference type="PANTHER" id="PTHR24373">
    <property type="entry name" value="SLIT RELATED LEUCINE-RICH REPEAT NEURONAL PROTEIN"/>
    <property type="match status" value="1"/>
</dbReference>
<evidence type="ECO:0000313" key="6">
    <source>
        <dbReference type="Proteomes" id="UP001162156"/>
    </source>
</evidence>
<keyword evidence="4" id="KW-0812">Transmembrane</keyword>
<dbReference type="AlphaFoldDB" id="A0AAV8XQV4"/>
<proteinExistence type="predicted"/>
<gene>
    <name evidence="5" type="ORF">NQ314_010568</name>
</gene>
<name>A0AAV8XQV4_9CUCU</name>
<dbReference type="InterPro" id="IPR032675">
    <property type="entry name" value="LRR_dom_sf"/>
</dbReference>
<evidence type="ECO:0000256" key="1">
    <source>
        <dbReference type="ARBA" id="ARBA00022614"/>
    </source>
</evidence>